<dbReference type="CDD" id="cd06558">
    <property type="entry name" value="crotonase-like"/>
    <property type="match status" value="1"/>
</dbReference>
<dbReference type="RefSeq" id="WP_111352307.1">
    <property type="nucleotide sequence ID" value="NZ_QHHQ01000011.1"/>
</dbReference>
<dbReference type="InterPro" id="IPR029045">
    <property type="entry name" value="ClpP/crotonase-like_dom_sf"/>
</dbReference>
<dbReference type="OrthoDB" id="9781757at2"/>
<dbReference type="InterPro" id="IPR001753">
    <property type="entry name" value="Enoyl-CoA_hydra/iso"/>
</dbReference>
<comment type="caution">
    <text evidence="2">The sequence shown here is derived from an EMBL/GenBank/DDBJ whole genome shotgun (WGS) entry which is preliminary data.</text>
</comment>
<organism evidence="2 3">
    <name type="scientific">Acuticoccus sediminis</name>
    <dbReference type="NCBI Taxonomy" id="2184697"/>
    <lineage>
        <taxon>Bacteria</taxon>
        <taxon>Pseudomonadati</taxon>
        <taxon>Pseudomonadota</taxon>
        <taxon>Alphaproteobacteria</taxon>
        <taxon>Hyphomicrobiales</taxon>
        <taxon>Amorphaceae</taxon>
        <taxon>Acuticoccus</taxon>
    </lineage>
</organism>
<dbReference type="AlphaFoldDB" id="A0A8B2NKW1"/>
<evidence type="ECO:0000313" key="2">
    <source>
        <dbReference type="EMBL" id="RAH96785.1"/>
    </source>
</evidence>
<keyword evidence="2" id="KW-0456">Lyase</keyword>
<comment type="similarity">
    <text evidence="1">Belongs to the enoyl-CoA hydratase/isomerase family.</text>
</comment>
<sequence length="265" mass="28181">MSFVDIERHGRVALLALNSPADRNALSRQDQCDALAEALHEVNAEQDVHVAVLTGRGPAFCAGGNVKDMRTKAGFMAGTPTEMERAYRRGLHRIPLAFQALEVPVIAAVNGPAMGAGLDIAAMCDLRIASTEARFAEVFVRLGIISGIGGAWFLPRVLGPARAAELAFTGRVLDAGTALQWGLVSEVTEPGALLDRALTLAGEMAQHSGVALRYYKRLIRMGTQQDLATALDATAALQVLAHSTPEHEAAVDAMLSRMSRRESAS</sequence>
<dbReference type="Gene3D" id="3.90.226.10">
    <property type="entry name" value="2-enoyl-CoA Hydratase, Chain A, domain 1"/>
    <property type="match status" value="1"/>
</dbReference>
<name>A0A8B2NKW1_9HYPH</name>
<dbReference type="PANTHER" id="PTHR43802:SF1">
    <property type="entry name" value="IP11341P-RELATED"/>
    <property type="match status" value="1"/>
</dbReference>
<dbReference type="PANTHER" id="PTHR43802">
    <property type="entry name" value="ENOYL-COA HYDRATASE"/>
    <property type="match status" value="1"/>
</dbReference>
<dbReference type="Pfam" id="PF00378">
    <property type="entry name" value="ECH_1"/>
    <property type="match status" value="1"/>
</dbReference>
<dbReference type="SUPFAM" id="SSF52096">
    <property type="entry name" value="ClpP/crotonase"/>
    <property type="match status" value="1"/>
</dbReference>
<keyword evidence="3" id="KW-1185">Reference proteome</keyword>
<dbReference type="EC" id="4.2.1.17" evidence="2"/>
<proteinExistence type="inferred from homology"/>
<accession>A0A8B2NKW1</accession>
<evidence type="ECO:0000256" key="1">
    <source>
        <dbReference type="ARBA" id="ARBA00005254"/>
    </source>
</evidence>
<dbReference type="EMBL" id="QHHQ01000011">
    <property type="protein sequence ID" value="RAH96785.1"/>
    <property type="molecule type" value="Genomic_DNA"/>
</dbReference>
<reference evidence="2 3" key="1">
    <citation type="submission" date="2018-05" db="EMBL/GenBank/DDBJ databases">
        <title>Acuticoccus sediminis sp. nov., isolated from deep-sea sediment of Indian Ocean.</title>
        <authorList>
            <person name="Liu X."/>
            <person name="Lai Q."/>
            <person name="Du Y."/>
            <person name="Sun F."/>
            <person name="Zhang X."/>
            <person name="Wang S."/>
            <person name="Shao Z."/>
        </authorList>
    </citation>
    <scope>NUCLEOTIDE SEQUENCE [LARGE SCALE GENOMIC DNA]</scope>
    <source>
        <strain evidence="2 3">PTG4-2</strain>
    </source>
</reference>
<dbReference type="GO" id="GO:0004300">
    <property type="term" value="F:enoyl-CoA hydratase activity"/>
    <property type="evidence" value="ECO:0007669"/>
    <property type="project" value="UniProtKB-EC"/>
</dbReference>
<gene>
    <name evidence="2" type="ORF">DLJ53_31475</name>
</gene>
<dbReference type="Proteomes" id="UP000249590">
    <property type="component" value="Unassembled WGS sequence"/>
</dbReference>
<evidence type="ECO:0000313" key="3">
    <source>
        <dbReference type="Proteomes" id="UP000249590"/>
    </source>
</evidence>
<protein>
    <submittedName>
        <fullName evidence="2">Enoyl-CoA hydratase</fullName>
        <ecNumber evidence="2">4.2.1.17</ecNumber>
    </submittedName>
</protein>